<dbReference type="Proteomes" id="UP000244929">
    <property type="component" value="Chromosome"/>
</dbReference>
<dbReference type="InterPro" id="IPR029045">
    <property type="entry name" value="ClpP/crotonase-like_dom_sf"/>
</dbReference>
<feature type="domain" description="Tail specific protease" evidence="2">
    <location>
        <begin position="253"/>
        <end position="468"/>
    </location>
</feature>
<gene>
    <name evidence="3" type="ORF">HYN59_03320</name>
</gene>
<evidence type="ECO:0000313" key="4">
    <source>
        <dbReference type="Proteomes" id="UP000244929"/>
    </source>
</evidence>
<keyword evidence="4" id="KW-1185">Reference proteome</keyword>
<dbReference type="Pfam" id="PF03572">
    <property type="entry name" value="Peptidase_S41"/>
    <property type="match status" value="1"/>
</dbReference>
<dbReference type="PROSITE" id="PS51257">
    <property type="entry name" value="PROKAR_LIPOPROTEIN"/>
    <property type="match status" value="1"/>
</dbReference>
<dbReference type="GO" id="GO:0006508">
    <property type="term" value="P:proteolysis"/>
    <property type="evidence" value="ECO:0007669"/>
    <property type="project" value="InterPro"/>
</dbReference>
<dbReference type="KEGG" id="falb:HYN59_03320"/>
<keyword evidence="1" id="KW-0732">Signal</keyword>
<sequence>MKKTPFILLLIIFASCAGTKKVVQDFSALPMPKFTRQQAEEDFDLEVKALKEAHTGLYRYASKEQFDSIVKSQRNKIADSLNVFEFYNIVAPIVAFAKEDHCDIALPEMANDYLSVHGKFLPVEVVSLNEKVYILNDPDEKARITGHELLAVNSVAITDIYRHIFNTFAADGFVRSSKFRYLDFSGLAREYAKTVGQPESFELDTRDPGGHKQHHTVRACSFALFKSITGTLKQKGIMKGHLPPASLTFEPGIAILAVNTFSNKQYKTAGMDFKDFIRSAFDSIKAVKPKALIIDIRENGGGSEGNEDFLFSFLTGKPYNKYRYVQASGFTYSFLQYTDYSKPEDRAELEADLKEEHYLSEDGRILRKPGIESAAPLQPQPYKGDVYVLTSGWTYSGGAEFACLMREHTNALFIGEEVGGGYYGNTSGYSLELTLPNTGITTDLPLLKFVLDVSPKVPFGRGVLPDYNIQPDISQFLKGYDAEMEFARKLIHDKK</sequence>
<feature type="chain" id="PRO_5015633528" description="Tail specific protease domain-containing protein" evidence="1">
    <location>
        <begin position="18"/>
        <end position="495"/>
    </location>
</feature>
<dbReference type="SUPFAM" id="SSF52096">
    <property type="entry name" value="ClpP/crotonase"/>
    <property type="match status" value="1"/>
</dbReference>
<name>A0A2S1QUV1_9FLAO</name>
<dbReference type="Gene3D" id="3.90.226.10">
    <property type="entry name" value="2-enoyl-CoA Hydratase, Chain A, domain 1"/>
    <property type="match status" value="1"/>
</dbReference>
<reference evidence="3 4" key="1">
    <citation type="submission" date="2018-04" db="EMBL/GenBank/DDBJ databases">
        <title>Genome sequencing of Flavobacterium sp. HYN0059.</title>
        <authorList>
            <person name="Yi H."/>
            <person name="Baek C."/>
        </authorList>
    </citation>
    <scope>NUCLEOTIDE SEQUENCE [LARGE SCALE GENOMIC DNA]</scope>
    <source>
        <strain evidence="3 4">HYN0059</strain>
    </source>
</reference>
<dbReference type="RefSeq" id="WP_108776910.1">
    <property type="nucleotide sequence ID" value="NZ_CP029186.1"/>
</dbReference>
<evidence type="ECO:0000313" key="3">
    <source>
        <dbReference type="EMBL" id="AWH84200.1"/>
    </source>
</evidence>
<dbReference type="InterPro" id="IPR005151">
    <property type="entry name" value="Tail-specific_protease"/>
</dbReference>
<dbReference type="GO" id="GO:0008236">
    <property type="term" value="F:serine-type peptidase activity"/>
    <property type="evidence" value="ECO:0007669"/>
    <property type="project" value="InterPro"/>
</dbReference>
<feature type="signal peptide" evidence="1">
    <location>
        <begin position="1"/>
        <end position="17"/>
    </location>
</feature>
<protein>
    <recommendedName>
        <fullName evidence="2">Tail specific protease domain-containing protein</fullName>
    </recommendedName>
</protein>
<accession>A0A2S1QUV1</accession>
<proteinExistence type="predicted"/>
<dbReference type="EMBL" id="CP029186">
    <property type="protein sequence ID" value="AWH84200.1"/>
    <property type="molecule type" value="Genomic_DNA"/>
</dbReference>
<organism evidence="3 4">
    <name type="scientific">Flavobacterium album</name>
    <dbReference type="NCBI Taxonomy" id="2175091"/>
    <lineage>
        <taxon>Bacteria</taxon>
        <taxon>Pseudomonadati</taxon>
        <taxon>Bacteroidota</taxon>
        <taxon>Flavobacteriia</taxon>
        <taxon>Flavobacteriales</taxon>
        <taxon>Flavobacteriaceae</taxon>
        <taxon>Flavobacterium</taxon>
    </lineage>
</organism>
<dbReference type="OrthoDB" id="5480566at2"/>
<evidence type="ECO:0000259" key="2">
    <source>
        <dbReference type="Pfam" id="PF03572"/>
    </source>
</evidence>
<evidence type="ECO:0000256" key="1">
    <source>
        <dbReference type="SAM" id="SignalP"/>
    </source>
</evidence>
<dbReference type="AlphaFoldDB" id="A0A2S1QUV1"/>